<comment type="caution">
    <text evidence="2">The sequence shown here is derived from an EMBL/GenBank/DDBJ whole genome shotgun (WGS) entry which is preliminary data.</text>
</comment>
<reference evidence="2" key="2">
    <citation type="submission" date="2022-01" db="EMBL/GenBank/DDBJ databases">
        <authorList>
            <person name="Yamashiro T."/>
            <person name="Shiraishi A."/>
            <person name="Satake H."/>
            <person name="Nakayama K."/>
        </authorList>
    </citation>
    <scope>NUCLEOTIDE SEQUENCE</scope>
</reference>
<proteinExistence type="predicted"/>
<evidence type="ECO:0000256" key="1">
    <source>
        <dbReference type="SAM" id="Coils"/>
    </source>
</evidence>
<evidence type="ECO:0000313" key="3">
    <source>
        <dbReference type="Proteomes" id="UP001151760"/>
    </source>
</evidence>
<evidence type="ECO:0000313" key="2">
    <source>
        <dbReference type="EMBL" id="GJU08931.1"/>
    </source>
</evidence>
<feature type="coiled-coil region" evidence="1">
    <location>
        <begin position="4"/>
        <end position="31"/>
    </location>
</feature>
<name>A0ABQ5J9Y6_9ASTR</name>
<feature type="non-terminal residue" evidence="2">
    <location>
        <position position="1"/>
    </location>
</feature>
<gene>
    <name evidence="2" type="ORF">Tco_1125361</name>
</gene>
<organism evidence="2 3">
    <name type="scientific">Tanacetum coccineum</name>
    <dbReference type="NCBI Taxonomy" id="301880"/>
    <lineage>
        <taxon>Eukaryota</taxon>
        <taxon>Viridiplantae</taxon>
        <taxon>Streptophyta</taxon>
        <taxon>Embryophyta</taxon>
        <taxon>Tracheophyta</taxon>
        <taxon>Spermatophyta</taxon>
        <taxon>Magnoliopsida</taxon>
        <taxon>eudicotyledons</taxon>
        <taxon>Gunneridae</taxon>
        <taxon>Pentapetalae</taxon>
        <taxon>asterids</taxon>
        <taxon>campanulids</taxon>
        <taxon>Asterales</taxon>
        <taxon>Asteraceae</taxon>
        <taxon>Asteroideae</taxon>
        <taxon>Anthemideae</taxon>
        <taxon>Anthemidinae</taxon>
        <taxon>Tanacetum</taxon>
    </lineage>
</organism>
<protein>
    <recommendedName>
        <fullName evidence="4">Clathrin light chain</fullName>
    </recommendedName>
</protein>
<reference evidence="2" key="1">
    <citation type="journal article" date="2022" name="Int. J. Mol. Sci.">
        <title>Draft Genome of Tanacetum Coccineum: Genomic Comparison of Closely Related Tanacetum-Family Plants.</title>
        <authorList>
            <person name="Yamashiro T."/>
            <person name="Shiraishi A."/>
            <person name="Nakayama K."/>
            <person name="Satake H."/>
        </authorList>
    </citation>
    <scope>NUCLEOTIDE SEQUENCE</scope>
</reference>
<sequence length="106" mass="12298">SDKVSKLNREKADLEDEVSKLVKEKEDWVLEKESIAKAANEKSEKFKVWNYKQIIKDTFSASYGTRWLEAPKVNRKEEAAIFKAADNVDHEDLTKFQQKLVGLPKK</sequence>
<accession>A0ABQ5J9Y6</accession>
<dbReference type="Proteomes" id="UP001151760">
    <property type="component" value="Unassembled WGS sequence"/>
</dbReference>
<keyword evidence="1" id="KW-0175">Coiled coil</keyword>
<keyword evidence="3" id="KW-1185">Reference proteome</keyword>
<dbReference type="EMBL" id="BQNB010021681">
    <property type="protein sequence ID" value="GJU08931.1"/>
    <property type="molecule type" value="Genomic_DNA"/>
</dbReference>
<evidence type="ECO:0008006" key="4">
    <source>
        <dbReference type="Google" id="ProtNLM"/>
    </source>
</evidence>